<evidence type="ECO:0000256" key="4">
    <source>
        <dbReference type="ARBA" id="ARBA00023136"/>
    </source>
</evidence>
<dbReference type="OrthoDB" id="7366154at2"/>
<keyword evidence="4 6" id="KW-0472">Membrane</keyword>
<sequence length="259" mass="28178">MNKPSREALDAYYAEAGSWAHDREDALRSSRRTAWWVAGAASVIALCEALALLFLTPLKTVEPYTLLVDRQTGFVQPLKPLEPQAISRERALTQSFLVQYVIAREGFDINSVQSDYQKIALWSEGAARGSYLSEVQVSNPNSPLVRLPRSSLIEVQVKSVTPMSDDSSMIRFDTQRRDAGGQAAPSQPWVAIVRYGYSGEPMSAADRMINPLGFKVTSYRKSAEALAAPEPATAVVEPGPASQGSIPVRSAGQPVVARP</sequence>
<reference evidence="8 9" key="1">
    <citation type="journal article" date="2015" name="Int. J. Syst. Evol. Microbiol.">
        <title>Description of Sphingopyxis fribergensis sp. nov. - a soil bacterium with the ability to degrade styrene and phenylacetic acid.</title>
        <authorList>
            <person name="Oelschlagel M."/>
            <person name="Ruckert C."/>
            <person name="Kalinowski J."/>
            <person name="Schmidt G."/>
            <person name="Schlomann M."/>
            <person name="Tischler D."/>
        </authorList>
    </citation>
    <scope>NUCLEOTIDE SEQUENCE [LARGE SCALE GENOMIC DNA]</scope>
    <source>
        <strain evidence="8 9">Kp5.2</strain>
    </source>
</reference>
<evidence type="ECO:0000256" key="3">
    <source>
        <dbReference type="ARBA" id="ARBA00022989"/>
    </source>
</evidence>
<keyword evidence="3 6" id="KW-1133">Transmembrane helix</keyword>
<evidence type="ECO:0000259" key="7">
    <source>
        <dbReference type="Pfam" id="PF04335"/>
    </source>
</evidence>
<dbReference type="AlphaFoldDB" id="A0A0A7PLW3"/>
<evidence type="ECO:0000313" key="8">
    <source>
        <dbReference type="EMBL" id="AJA08927.1"/>
    </source>
</evidence>
<dbReference type="GO" id="GO:0030255">
    <property type="term" value="P:protein secretion by the type IV secretion system"/>
    <property type="evidence" value="ECO:0007669"/>
    <property type="project" value="InterPro"/>
</dbReference>
<evidence type="ECO:0000256" key="5">
    <source>
        <dbReference type="SAM" id="MobiDB-lite"/>
    </source>
</evidence>
<evidence type="ECO:0000256" key="6">
    <source>
        <dbReference type="SAM" id="Phobius"/>
    </source>
</evidence>
<comment type="subcellular location">
    <subcellularLocation>
        <location evidence="1">Membrane</location>
        <topology evidence="1">Single-pass membrane protein</topology>
    </subcellularLocation>
</comment>
<evidence type="ECO:0000313" key="9">
    <source>
        <dbReference type="Proteomes" id="UP000030907"/>
    </source>
</evidence>
<feature type="domain" description="Bacterial virulence protein VirB8" evidence="7">
    <location>
        <begin position="16"/>
        <end position="224"/>
    </location>
</feature>
<dbReference type="EMBL" id="CP009122">
    <property type="protein sequence ID" value="AJA08927.1"/>
    <property type="molecule type" value="Genomic_DNA"/>
</dbReference>
<organism evidence="8 9">
    <name type="scientific">Sphingopyxis fribergensis</name>
    <dbReference type="NCBI Taxonomy" id="1515612"/>
    <lineage>
        <taxon>Bacteria</taxon>
        <taxon>Pseudomonadati</taxon>
        <taxon>Pseudomonadota</taxon>
        <taxon>Alphaproteobacteria</taxon>
        <taxon>Sphingomonadales</taxon>
        <taxon>Sphingomonadaceae</taxon>
        <taxon>Sphingopyxis</taxon>
    </lineage>
</organism>
<dbReference type="InterPro" id="IPR032710">
    <property type="entry name" value="NTF2-like_dom_sf"/>
</dbReference>
<dbReference type="SUPFAM" id="SSF54427">
    <property type="entry name" value="NTF2-like"/>
    <property type="match status" value="1"/>
</dbReference>
<dbReference type="CDD" id="cd16424">
    <property type="entry name" value="VirB8"/>
    <property type="match status" value="1"/>
</dbReference>
<name>A0A0A7PLW3_9SPHN</name>
<evidence type="ECO:0000256" key="1">
    <source>
        <dbReference type="ARBA" id="ARBA00004167"/>
    </source>
</evidence>
<keyword evidence="9" id="KW-1185">Reference proteome</keyword>
<proteinExistence type="predicted"/>
<evidence type="ECO:0000256" key="2">
    <source>
        <dbReference type="ARBA" id="ARBA00022692"/>
    </source>
</evidence>
<protein>
    <submittedName>
        <fullName evidence="8">VirB8 family protein</fullName>
    </submittedName>
</protein>
<dbReference type="KEGG" id="sphk:SKP52_10100"/>
<dbReference type="STRING" id="1515612.SKP52_10100"/>
<gene>
    <name evidence="8" type="ORF">SKP52_10100</name>
</gene>
<dbReference type="RefSeq" id="WP_039574461.1">
    <property type="nucleotide sequence ID" value="NZ_CP009122.1"/>
</dbReference>
<feature type="transmembrane region" description="Helical" evidence="6">
    <location>
        <begin position="33"/>
        <end position="55"/>
    </location>
</feature>
<dbReference type="PIRSF" id="PIRSF003299">
    <property type="entry name" value="VirB8_PtlE"/>
    <property type="match status" value="1"/>
</dbReference>
<feature type="region of interest" description="Disordered" evidence="5">
    <location>
        <begin position="230"/>
        <end position="259"/>
    </location>
</feature>
<dbReference type="Proteomes" id="UP000030907">
    <property type="component" value="Chromosome"/>
</dbReference>
<dbReference type="HOGENOM" id="CLU_068461_1_1_5"/>
<keyword evidence="2 6" id="KW-0812">Transmembrane</keyword>
<accession>A0A0A7PLW3</accession>
<dbReference type="InterPro" id="IPR007430">
    <property type="entry name" value="VirB8"/>
</dbReference>
<dbReference type="Pfam" id="PF04335">
    <property type="entry name" value="VirB8"/>
    <property type="match status" value="1"/>
</dbReference>
<dbReference type="GO" id="GO:0016020">
    <property type="term" value="C:membrane"/>
    <property type="evidence" value="ECO:0007669"/>
    <property type="project" value="UniProtKB-SubCell"/>
</dbReference>
<dbReference type="Gene3D" id="3.10.450.230">
    <property type="entry name" value="VirB8 protein"/>
    <property type="match status" value="1"/>
</dbReference>
<feature type="compositionally biased region" description="Low complexity" evidence="5">
    <location>
        <begin position="230"/>
        <end position="241"/>
    </location>
</feature>
<dbReference type="InterPro" id="IPR026264">
    <property type="entry name" value="VirB8/PtlE"/>
</dbReference>